<evidence type="ECO:0000313" key="2">
    <source>
        <dbReference type="EMBL" id="ORC83144.1"/>
    </source>
</evidence>
<organism evidence="2 3">
    <name type="scientific">Trypanosoma theileri</name>
    <dbReference type="NCBI Taxonomy" id="67003"/>
    <lineage>
        <taxon>Eukaryota</taxon>
        <taxon>Discoba</taxon>
        <taxon>Euglenozoa</taxon>
        <taxon>Kinetoplastea</taxon>
        <taxon>Metakinetoplastina</taxon>
        <taxon>Trypanosomatida</taxon>
        <taxon>Trypanosomatidae</taxon>
        <taxon>Trypanosoma</taxon>
    </lineage>
</organism>
<dbReference type="VEuPathDB" id="TriTrypDB:TM35_000771060"/>
<dbReference type="EMBL" id="NBCO01000077">
    <property type="protein sequence ID" value="ORC83144.1"/>
    <property type="molecule type" value="Genomic_DNA"/>
</dbReference>
<feature type="non-terminal residue" evidence="2">
    <location>
        <position position="1"/>
    </location>
</feature>
<protein>
    <submittedName>
        <fullName evidence="2">Uncharacterized protein</fullName>
    </submittedName>
</protein>
<evidence type="ECO:0000256" key="1">
    <source>
        <dbReference type="SAM" id="MobiDB-lite"/>
    </source>
</evidence>
<accession>A0A1X0NF17</accession>
<feature type="compositionally biased region" description="Polar residues" evidence="1">
    <location>
        <begin position="192"/>
        <end position="219"/>
    </location>
</feature>
<feature type="compositionally biased region" description="Polar residues" evidence="1">
    <location>
        <begin position="288"/>
        <end position="298"/>
    </location>
</feature>
<feature type="compositionally biased region" description="Low complexity" evidence="1">
    <location>
        <begin position="299"/>
        <end position="312"/>
    </location>
</feature>
<sequence length="349" mass="36142">AGGALRVRPAAESEWLTCGAGSRVSACGKYADLCSQQRTARAATTTTIIGTTTVNANDGQPKAVMANAVEWSDLFITASRDHQCRVKNDTKIHNLNCSAYKKARIIDGVSDPTPDLTPAQAAEKKPGAPQPLGEEVRLVEEAVRAQDRSLTEVPSLTTSTVTHSDPVIIKNNPLIASPIAASDEPGNGETGTGATPTPRQTHGSTTAPQSDNEAPNKGNSAPAVPDSRGTSSTTPPRTENQITEQNTPTESNSSPGSSNPTQQPSPAGTTSKSGSEETTSTTPPLPKNTVSEAPSITPSPVSISDSEFSSSSAPTVHNKANVDSSISPVWMRTAAPLLIVAVLVSVTVY</sequence>
<keyword evidence="3" id="KW-1185">Reference proteome</keyword>
<gene>
    <name evidence="2" type="ORF">TM35_000771060</name>
</gene>
<dbReference type="GeneID" id="39991110"/>
<proteinExistence type="predicted"/>
<comment type="caution">
    <text evidence="2">The sequence shown here is derived from an EMBL/GenBank/DDBJ whole genome shotgun (WGS) entry which is preliminary data.</text>
</comment>
<feature type="region of interest" description="Disordered" evidence="1">
    <location>
        <begin position="178"/>
        <end position="320"/>
    </location>
</feature>
<name>A0A1X0NF17_9TRYP</name>
<reference evidence="2 3" key="1">
    <citation type="submission" date="2017-03" db="EMBL/GenBank/DDBJ databases">
        <title>An alternative strategy for trypanosome survival in the mammalian bloodstream revealed through genome and transcriptome analysis of the ubiquitous bovine parasite Trypanosoma (Megatrypanum) theileri.</title>
        <authorList>
            <person name="Kelly S."/>
            <person name="Ivens A."/>
            <person name="Mott A."/>
            <person name="O'Neill E."/>
            <person name="Emms D."/>
            <person name="Macleod O."/>
            <person name="Voorheis P."/>
            <person name="Matthews J."/>
            <person name="Matthews K."/>
            <person name="Carrington M."/>
        </authorList>
    </citation>
    <scope>NUCLEOTIDE SEQUENCE [LARGE SCALE GENOMIC DNA]</scope>
    <source>
        <strain evidence="2">Edinburgh</strain>
    </source>
</reference>
<feature type="compositionally biased region" description="Low complexity" evidence="1">
    <location>
        <begin position="268"/>
        <end position="282"/>
    </location>
</feature>
<dbReference type="RefSeq" id="XP_028877372.1">
    <property type="nucleotide sequence ID" value="XM_029031330.1"/>
</dbReference>
<feature type="compositionally biased region" description="Low complexity" evidence="1">
    <location>
        <begin position="227"/>
        <end position="238"/>
    </location>
</feature>
<evidence type="ECO:0000313" key="3">
    <source>
        <dbReference type="Proteomes" id="UP000192257"/>
    </source>
</evidence>
<dbReference type="AlphaFoldDB" id="A0A1X0NF17"/>
<feature type="region of interest" description="Disordered" evidence="1">
    <location>
        <begin position="108"/>
        <end position="133"/>
    </location>
</feature>
<feature type="compositionally biased region" description="Polar residues" evidence="1">
    <location>
        <begin position="239"/>
        <end position="267"/>
    </location>
</feature>
<dbReference type="Proteomes" id="UP000192257">
    <property type="component" value="Unassembled WGS sequence"/>
</dbReference>